<keyword evidence="9 10" id="KW-0998">Cell outer membrane</keyword>
<feature type="region of interest" description="Disordered" evidence="12">
    <location>
        <begin position="273"/>
        <end position="294"/>
    </location>
</feature>
<gene>
    <name evidence="16" type="ordered locus">Deba_1635</name>
</gene>
<evidence type="ECO:0000313" key="17">
    <source>
        <dbReference type="Proteomes" id="UP000009047"/>
    </source>
</evidence>
<dbReference type="KEGG" id="dbr:Deba_1635"/>
<comment type="subcellular location">
    <subcellularLocation>
        <location evidence="1 10">Cell outer membrane</location>
        <topology evidence="1 10">Multi-pass membrane protein</topology>
    </subcellularLocation>
</comment>
<accession>E1QHG0</accession>
<dbReference type="GO" id="GO:0015344">
    <property type="term" value="F:siderophore uptake transmembrane transporter activity"/>
    <property type="evidence" value="ECO:0007669"/>
    <property type="project" value="TreeGrafter"/>
</dbReference>
<dbReference type="HOGENOM" id="CLU_008287_18_4_7"/>
<comment type="similarity">
    <text evidence="10 11">Belongs to the TonB-dependent receptor family.</text>
</comment>
<dbReference type="SUPFAM" id="SSF56935">
    <property type="entry name" value="Porins"/>
    <property type="match status" value="1"/>
</dbReference>
<evidence type="ECO:0000256" key="12">
    <source>
        <dbReference type="SAM" id="MobiDB-lite"/>
    </source>
</evidence>
<name>E1QHG0_DESB2</name>
<evidence type="ECO:0000256" key="4">
    <source>
        <dbReference type="ARBA" id="ARBA00022692"/>
    </source>
</evidence>
<dbReference type="InterPro" id="IPR039426">
    <property type="entry name" value="TonB-dep_rcpt-like"/>
</dbReference>
<keyword evidence="3 10" id="KW-1134">Transmembrane beta strand</keyword>
<dbReference type="eggNOG" id="COG4206">
    <property type="taxonomic scope" value="Bacteria"/>
</dbReference>
<feature type="signal peptide" evidence="13">
    <location>
        <begin position="1"/>
        <end position="41"/>
    </location>
</feature>
<dbReference type="GO" id="GO:0044718">
    <property type="term" value="P:siderophore transmembrane transport"/>
    <property type="evidence" value="ECO:0007669"/>
    <property type="project" value="TreeGrafter"/>
</dbReference>
<dbReference type="AlphaFoldDB" id="E1QHG0"/>
<keyword evidence="8 16" id="KW-0675">Receptor</keyword>
<feature type="domain" description="TonB-dependent receptor plug" evidence="15">
    <location>
        <begin position="78"/>
        <end position="186"/>
    </location>
</feature>
<evidence type="ECO:0000256" key="7">
    <source>
        <dbReference type="ARBA" id="ARBA00023136"/>
    </source>
</evidence>
<proteinExistence type="inferred from homology"/>
<keyword evidence="2 10" id="KW-0813">Transport</keyword>
<dbReference type="Pfam" id="PF00593">
    <property type="entry name" value="TonB_dep_Rec_b-barrel"/>
    <property type="match status" value="1"/>
</dbReference>
<dbReference type="Gene3D" id="2.170.130.10">
    <property type="entry name" value="TonB-dependent receptor, plug domain"/>
    <property type="match status" value="1"/>
</dbReference>
<evidence type="ECO:0000256" key="13">
    <source>
        <dbReference type="SAM" id="SignalP"/>
    </source>
</evidence>
<dbReference type="PANTHER" id="PTHR30069">
    <property type="entry name" value="TONB-DEPENDENT OUTER MEMBRANE RECEPTOR"/>
    <property type="match status" value="1"/>
</dbReference>
<evidence type="ECO:0000256" key="3">
    <source>
        <dbReference type="ARBA" id="ARBA00022452"/>
    </source>
</evidence>
<evidence type="ECO:0000256" key="8">
    <source>
        <dbReference type="ARBA" id="ARBA00023170"/>
    </source>
</evidence>
<dbReference type="Pfam" id="PF07715">
    <property type="entry name" value="Plug"/>
    <property type="match status" value="1"/>
</dbReference>
<evidence type="ECO:0000256" key="2">
    <source>
        <dbReference type="ARBA" id="ARBA00022448"/>
    </source>
</evidence>
<keyword evidence="5 13" id="KW-0732">Signal</keyword>
<evidence type="ECO:0000259" key="14">
    <source>
        <dbReference type="Pfam" id="PF00593"/>
    </source>
</evidence>
<dbReference type="PROSITE" id="PS51257">
    <property type="entry name" value="PROKAR_LIPOPROTEIN"/>
    <property type="match status" value="1"/>
</dbReference>
<keyword evidence="6 11" id="KW-0798">TonB box</keyword>
<dbReference type="PROSITE" id="PS52016">
    <property type="entry name" value="TONB_DEPENDENT_REC_3"/>
    <property type="match status" value="1"/>
</dbReference>
<dbReference type="PANTHER" id="PTHR30069:SF29">
    <property type="entry name" value="HEMOGLOBIN AND HEMOGLOBIN-HAPTOGLOBIN-BINDING PROTEIN 1-RELATED"/>
    <property type="match status" value="1"/>
</dbReference>
<evidence type="ECO:0000313" key="16">
    <source>
        <dbReference type="EMBL" id="ADK85003.1"/>
    </source>
</evidence>
<evidence type="ECO:0000256" key="5">
    <source>
        <dbReference type="ARBA" id="ARBA00022729"/>
    </source>
</evidence>
<keyword evidence="4 10" id="KW-0812">Transmembrane</keyword>
<evidence type="ECO:0000259" key="15">
    <source>
        <dbReference type="Pfam" id="PF07715"/>
    </source>
</evidence>
<feature type="compositionally biased region" description="Low complexity" evidence="12">
    <location>
        <begin position="282"/>
        <end position="294"/>
    </location>
</feature>
<feature type="chain" id="PRO_5003150180" evidence="13">
    <location>
        <begin position="42"/>
        <end position="723"/>
    </location>
</feature>
<protein>
    <submittedName>
        <fullName evidence="16">TonB-dependent receptor</fullName>
    </submittedName>
</protein>
<reference evidence="16 17" key="1">
    <citation type="journal article" date="2010" name="Stand. Genomic Sci.">
        <title>Complete genome sequence of Desulfarculus baarsii type strain (2st14).</title>
        <authorList>
            <person name="Sun H."/>
            <person name="Spring S."/>
            <person name="Lapidus A."/>
            <person name="Davenport K."/>
            <person name="Del Rio T.G."/>
            <person name="Tice H."/>
            <person name="Nolan M."/>
            <person name="Copeland A."/>
            <person name="Cheng J.F."/>
            <person name="Lucas S."/>
            <person name="Tapia R."/>
            <person name="Goodwin L."/>
            <person name="Pitluck S."/>
            <person name="Ivanova N."/>
            <person name="Pagani I."/>
            <person name="Mavromatis K."/>
            <person name="Ovchinnikova G."/>
            <person name="Pati A."/>
            <person name="Chen A."/>
            <person name="Palaniappan K."/>
            <person name="Hauser L."/>
            <person name="Chang Y.J."/>
            <person name="Jeffries C.D."/>
            <person name="Detter J.C."/>
            <person name="Han C."/>
            <person name="Rohde M."/>
            <person name="Brambilla E."/>
            <person name="Goker M."/>
            <person name="Woyke T."/>
            <person name="Bristow J."/>
            <person name="Eisen J.A."/>
            <person name="Markowitz V."/>
            <person name="Hugenholtz P."/>
            <person name="Kyrpides N.C."/>
            <person name="Klenk H.P."/>
            <person name="Land M."/>
        </authorList>
    </citation>
    <scope>NUCLEOTIDE SEQUENCE [LARGE SCALE GENOMIC DNA]</scope>
    <source>
        <strain evidence="17">ATCC 33931 / DSM 2075 / LMG 7858 / VKM B-1802 / 2st14</strain>
    </source>
</reference>
<dbReference type="InterPro" id="IPR037066">
    <property type="entry name" value="Plug_dom_sf"/>
</dbReference>
<dbReference type="InterPro" id="IPR036942">
    <property type="entry name" value="Beta-barrel_TonB_sf"/>
</dbReference>
<dbReference type="EMBL" id="CP002085">
    <property type="protein sequence ID" value="ADK85003.1"/>
    <property type="molecule type" value="Genomic_DNA"/>
</dbReference>
<evidence type="ECO:0000256" key="10">
    <source>
        <dbReference type="PROSITE-ProRule" id="PRU01360"/>
    </source>
</evidence>
<keyword evidence="17" id="KW-1185">Reference proteome</keyword>
<dbReference type="InterPro" id="IPR000531">
    <property type="entry name" value="Beta-barrel_TonB"/>
</dbReference>
<dbReference type="GO" id="GO:0009279">
    <property type="term" value="C:cell outer membrane"/>
    <property type="evidence" value="ECO:0007669"/>
    <property type="project" value="UniProtKB-SubCell"/>
</dbReference>
<evidence type="ECO:0000256" key="11">
    <source>
        <dbReference type="RuleBase" id="RU003357"/>
    </source>
</evidence>
<dbReference type="Gene3D" id="2.40.170.20">
    <property type="entry name" value="TonB-dependent receptor, beta-barrel domain"/>
    <property type="match status" value="1"/>
</dbReference>
<keyword evidence="7 10" id="KW-0472">Membrane</keyword>
<dbReference type="InterPro" id="IPR012910">
    <property type="entry name" value="Plug_dom"/>
</dbReference>
<evidence type="ECO:0000256" key="9">
    <source>
        <dbReference type="ARBA" id="ARBA00023237"/>
    </source>
</evidence>
<dbReference type="Proteomes" id="UP000009047">
    <property type="component" value="Chromosome"/>
</dbReference>
<evidence type="ECO:0000256" key="6">
    <source>
        <dbReference type="ARBA" id="ARBA00023077"/>
    </source>
</evidence>
<dbReference type="STRING" id="644282.Deba_1635"/>
<feature type="domain" description="TonB-dependent receptor-like beta-barrel" evidence="14">
    <location>
        <begin position="272"/>
        <end position="697"/>
    </location>
</feature>
<sequence length="723" mass="81222">MTRAAKGEVRMRCHAMLKAVGKALIATTLLTMACATPAAWAADEATAEAKAAGEEKQVHKLDQIVVTGQQAGQQVELTPEASTIVLDDYLTIDTPQNIGDYMKNLIMFDYRDTSDLVPGSDSFNMRAWDTNRFTMAVDGVDLRKTGGRNANNSVDYATLPPFLVEKIEVLPGPHWALYPAKSIGGVVNLVSRAPMLKESAKPDVKFSGSYKSYNTQNYNLSGQGSADQFTYDVGFQYYKTDGYLRNSEAEISTGVGRAGYVIPSGGYVALTGSYTDNKRNDPVNNDPNSSDYDSDYPTVTNSARNMSQNPTWNGDSKRLRLDYQQPWAIGDVSLDAYYGEEYKNRAYYNNGKLSELFTRWYQTGAKLQDKFSFAPNHVTTVALDGQQAWDGGKDTGDKDKRLRILGMAAQHEWTIIPRLKLTLGLRYEHDTIWVSNSYITTEGEWIERNFDGLMPKSFLTYQMDDLALWLRDTSFSVGVSRIWHAPDSHSLYNPQGRPTGAWLDPEQGVGLDAILERRLFGNVRAKLDYFYYAINDYIASNTSYAKYTPSKSNPVKPGQECKDYFINLDQMITQGIDLEFSGNITEKLSFYLGYAYLDMENQGDELAGVDAAADRAKHRVKAGLSYEIIKGSAVLLDYQFQDKQVNEYSEEIAEDEWIVRKVSIDAYSLVNIGFRQRLFQQWGPLHDATARVFIDNLFDEEYQDARGWPATDRVYGVGLSFSM</sequence>
<evidence type="ECO:0000256" key="1">
    <source>
        <dbReference type="ARBA" id="ARBA00004571"/>
    </source>
</evidence>
<organism evidence="16 17">
    <name type="scientific">Desulfarculus baarsii (strain ATCC 33931 / DSM 2075 / LMG 7858 / VKM B-1802 / 2st14)</name>
    <dbReference type="NCBI Taxonomy" id="644282"/>
    <lineage>
        <taxon>Bacteria</taxon>
        <taxon>Pseudomonadati</taxon>
        <taxon>Thermodesulfobacteriota</taxon>
        <taxon>Desulfarculia</taxon>
        <taxon>Desulfarculales</taxon>
        <taxon>Desulfarculaceae</taxon>
        <taxon>Desulfarculus</taxon>
    </lineage>
</organism>